<feature type="region of interest" description="Disordered" evidence="1">
    <location>
        <begin position="1"/>
        <end position="29"/>
    </location>
</feature>
<sequence length="67" mass="7014">MTFSQNQAGFYSGFDAASDEPASDDAGVPEAARVTSYQAVLQEPMTSLVGNTLDRPEVAAVAILGYN</sequence>
<organism evidence="2">
    <name type="scientific">Burkholderia cenocepacia</name>
    <dbReference type="NCBI Taxonomy" id="95486"/>
    <lineage>
        <taxon>Bacteria</taxon>
        <taxon>Pseudomonadati</taxon>
        <taxon>Pseudomonadota</taxon>
        <taxon>Betaproteobacteria</taxon>
        <taxon>Burkholderiales</taxon>
        <taxon>Burkholderiaceae</taxon>
        <taxon>Burkholderia</taxon>
        <taxon>Burkholderia cepacia complex</taxon>
    </lineage>
</organism>
<evidence type="ECO:0000256" key="1">
    <source>
        <dbReference type="SAM" id="MobiDB-lite"/>
    </source>
</evidence>
<dbReference type="EMBL" id="JJOA01000013">
    <property type="protein sequence ID" value="KEA58741.1"/>
    <property type="molecule type" value="Genomic_DNA"/>
</dbReference>
<proteinExistence type="predicted"/>
<accession>A0A071MQI1</accession>
<reference evidence="2" key="1">
    <citation type="submission" date="2014-04" db="EMBL/GenBank/DDBJ databases">
        <title>In planta biocontrol of soil-borne Fusarium wilt of banana through a plant endophytic bacterium, Burkholderia cenocepacia 869T2.</title>
        <authorList>
            <person name="Ho Y.-N."/>
            <person name="Chiang H.-M."/>
            <person name="Chao C.-P."/>
            <person name="Su C.-C."/>
            <person name="Hsu H.-F."/>
            <person name="Guo C.-T."/>
            <person name="Hsieh J.-L."/>
            <person name="Huang C.-C."/>
        </authorList>
    </citation>
    <scope>NUCLEOTIDE SEQUENCE [LARGE SCALE GENOMIC DNA]</scope>
    <source>
        <strain evidence="2">869T2</strain>
    </source>
</reference>
<evidence type="ECO:0000313" key="2">
    <source>
        <dbReference type="EMBL" id="KEA58741.1"/>
    </source>
</evidence>
<dbReference type="AlphaFoldDB" id="A0A071MQI1"/>
<dbReference type="OrthoDB" id="9009316at2"/>
<comment type="caution">
    <text evidence="2">The sequence shown here is derived from an EMBL/GenBank/DDBJ whole genome shotgun (WGS) entry which is preliminary data.</text>
</comment>
<name>A0A071MQI1_9BURK</name>
<gene>
    <name evidence="2" type="ORF">DT99_16470</name>
</gene>
<protein>
    <submittedName>
        <fullName evidence="2">Uncharacterized protein</fullName>
    </submittedName>
</protein>